<reference evidence="5 6" key="1">
    <citation type="submission" date="2017-04" db="EMBL/GenBank/DDBJ databases">
        <title>Complete genome sequence of Flavobacterium kingsejong AJ004.</title>
        <authorList>
            <person name="Lee P.C."/>
        </authorList>
    </citation>
    <scope>NUCLEOTIDE SEQUENCE [LARGE SCALE GENOMIC DNA]</scope>
    <source>
        <strain evidence="5 6">AJ004</strain>
    </source>
</reference>
<proteinExistence type="predicted"/>
<gene>
    <name evidence="5" type="ORF">FK004_14600</name>
</gene>
<evidence type="ECO:0000256" key="1">
    <source>
        <dbReference type="ARBA" id="ARBA00022722"/>
    </source>
</evidence>
<dbReference type="Gene3D" id="3.30.420.10">
    <property type="entry name" value="Ribonuclease H-like superfamily/Ribonuclease H"/>
    <property type="match status" value="1"/>
</dbReference>
<keyword evidence="1" id="KW-0540">Nuclease</keyword>
<evidence type="ECO:0000256" key="2">
    <source>
        <dbReference type="ARBA" id="ARBA00022801"/>
    </source>
</evidence>
<evidence type="ECO:0000256" key="3">
    <source>
        <dbReference type="ARBA" id="ARBA00022839"/>
    </source>
</evidence>
<name>A0A2S1LRL8_9FLAO</name>
<dbReference type="Proteomes" id="UP000244677">
    <property type="component" value="Chromosome"/>
</dbReference>
<dbReference type="SMART" id="SM00479">
    <property type="entry name" value="EXOIII"/>
    <property type="match status" value="1"/>
</dbReference>
<dbReference type="Pfam" id="PF00929">
    <property type="entry name" value="RNase_T"/>
    <property type="match status" value="1"/>
</dbReference>
<protein>
    <recommendedName>
        <fullName evidence="4">Exonuclease domain-containing protein</fullName>
    </recommendedName>
</protein>
<dbReference type="RefSeq" id="WP_108737894.1">
    <property type="nucleotide sequence ID" value="NZ_CP020919.1"/>
</dbReference>
<accession>A0A2S1LRL8</accession>
<organism evidence="5 6">
    <name type="scientific">Flavobacterium kingsejongi</name>
    <dbReference type="NCBI Taxonomy" id="1678728"/>
    <lineage>
        <taxon>Bacteria</taxon>
        <taxon>Pseudomonadati</taxon>
        <taxon>Bacteroidota</taxon>
        <taxon>Flavobacteriia</taxon>
        <taxon>Flavobacteriales</taxon>
        <taxon>Flavobacteriaceae</taxon>
        <taxon>Flavobacterium</taxon>
    </lineage>
</organism>
<dbReference type="SUPFAM" id="SSF53098">
    <property type="entry name" value="Ribonuclease H-like"/>
    <property type="match status" value="1"/>
</dbReference>
<dbReference type="OrthoDB" id="9803913at2"/>
<dbReference type="GO" id="GO:0005829">
    <property type="term" value="C:cytosol"/>
    <property type="evidence" value="ECO:0007669"/>
    <property type="project" value="TreeGrafter"/>
</dbReference>
<dbReference type="CDD" id="cd06127">
    <property type="entry name" value="DEDDh"/>
    <property type="match status" value="1"/>
</dbReference>
<evidence type="ECO:0000259" key="4">
    <source>
        <dbReference type="SMART" id="SM00479"/>
    </source>
</evidence>
<sequence length="196" mass="22575">MLEWLKNITKETPEFWKNYLGKFDKKTERRFVVFSTETTGTDPEKDKVLSIGALAIIDNKIIVKDAFEIQIDPEKNITDITPLSPIGTKVSEPEALKEFVDYIGKAILVGHRINFDIEIINEGLLKLNCGKLKNEALDIEIMYKKWKQLTDERQLSLEELSNAFKMIKSERHSASNDAYTIALLFLRLKSRLDLLN</sequence>
<keyword evidence="2" id="KW-0378">Hydrolase</keyword>
<dbReference type="PANTHER" id="PTHR30231">
    <property type="entry name" value="DNA POLYMERASE III SUBUNIT EPSILON"/>
    <property type="match status" value="1"/>
</dbReference>
<dbReference type="InterPro" id="IPR036397">
    <property type="entry name" value="RNaseH_sf"/>
</dbReference>
<dbReference type="InterPro" id="IPR013520">
    <property type="entry name" value="Ribonucl_H"/>
</dbReference>
<dbReference type="GO" id="GO:0006259">
    <property type="term" value="P:DNA metabolic process"/>
    <property type="evidence" value="ECO:0007669"/>
    <property type="project" value="UniProtKB-ARBA"/>
</dbReference>
<keyword evidence="3" id="KW-0269">Exonuclease</keyword>
<dbReference type="InterPro" id="IPR012337">
    <property type="entry name" value="RNaseH-like_sf"/>
</dbReference>
<dbReference type="GO" id="GO:0008408">
    <property type="term" value="F:3'-5' exonuclease activity"/>
    <property type="evidence" value="ECO:0007669"/>
    <property type="project" value="TreeGrafter"/>
</dbReference>
<dbReference type="PANTHER" id="PTHR30231:SF4">
    <property type="entry name" value="PROTEIN NEN2"/>
    <property type="match status" value="1"/>
</dbReference>
<dbReference type="AlphaFoldDB" id="A0A2S1LRL8"/>
<evidence type="ECO:0000313" key="5">
    <source>
        <dbReference type="EMBL" id="AWG26369.1"/>
    </source>
</evidence>
<feature type="domain" description="Exonuclease" evidence="4">
    <location>
        <begin position="30"/>
        <end position="194"/>
    </location>
</feature>
<dbReference type="EMBL" id="CP020919">
    <property type="protein sequence ID" value="AWG26369.1"/>
    <property type="molecule type" value="Genomic_DNA"/>
</dbReference>
<evidence type="ECO:0000313" key="6">
    <source>
        <dbReference type="Proteomes" id="UP000244677"/>
    </source>
</evidence>
<keyword evidence="6" id="KW-1185">Reference proteome</keyword>
<dbReference type="GO" id="GO:0003676">
    <property type="term" value="F:nucleic acid binding"/>
    <property type="evidence" value="ECO:0007669"/>
    <property type="project" value="InterPro"/>
</dbReference>
<dbReference type="KEGG" id="fki:FK004_14600"/>